<reference evidence="1" key="1">
    <citation type="submission" date="2023-03" db="EMBL/GenBank/DDBJ databases">
        <title>Andean soil-derived lignocellulolytic bacterial consortium as a source of novel taxa and putative plastic-active enzymes.</title>
        <authorList>
            <person name="Diaz-Garcia L."/>
            <person name="Chuvochina M."/>
            <person name="Feuerriegel G."/>
            <person name="Bunk B."/>
            <person name="Sproer C."/>
            <person name="Streit W.R."/>
            <person name="Rodriguez L.M."/>
            <person name="Overmann J."/>
            <person name="Jimenez D.J."/>
        </authorList>
    </citation>
    <scope>NUCLEOTIDE SEQUENCE</scope>
    <source>
        <strain evidence="1">MAG 876</strain>
    </source>
</reference>
<organism evidence="1 2">
    <name type="scientific">Candidatus Pseudomonas phytovorans</name>
    <dbReference type="NCBI Taxonomy" id="3121377"/>
    <lineage>
        <taxon>Bacteria</taxon>
        <taxon>Pseudomonadati</taxon>
        <taxon>Pseudomonadota</taxon>
        <taxon>Gammaproteobacteria</taxon>
        <taxon>Pseudomonadales</taxon>
        <taxon>Pseudomonadaceae</taxon>
        <taxon>Pseudomonas</taxon>
    </lineage>
</organism>
<dbReference type="NCBIfam" id="TIGR03696">
    <property type="entry name" value="Rhs_assc_core"/>
    <property type="match status" value="1"/>
</dbReference>
<dbReference type="Proteomes" id="UP001216329">
    <property type="component" value="Chromosome"/>
</dbReference>
<proteinExistence type="predicted"/>
<accession>A0AAJ5WHU4</accession>
<evidence type="ECO:0000313" key="2">
    <source>
        <dbReference type="Proteomes" id="UP001216329"/>
    </source>
</evidence>
<protein>
    <submittedName>
        <fullName evidence="1">RHS repeat-associated core domain-containing protein</fullName>
    </submittedName>
</protein>
<name>A0AAJ5WHU4_9PSED</name>
<gene>
    <name evidence="1" type="ORF">P0Y58_00590</name>
</gene>
<dbReference type="InterPro" id="IPR022385">
    <property type="entry name" value="Rhs_assc_core"/>
</dbReference>
<dbReference type="EMBL" id="CP119325">
    <property type="protein sequence ID" value="WEK30721.1"/>
    <property type="molecule type" value="Genomic_DNA"/>
</dbReference>
<evidence type="ECO:0000313" key="1">
    <source>
        <dbReference type="EMBL" id="WEK30721.1"/>
    </source>
</evidence>
<sequence>MNLYTPYGYLAKPTPMVSTLAFNGEHLEEMTQSYLLGNGYRSYQPMLMKFCQPDSLSPFRDGGINSYAYAGNDPVNYSDPSGHYRFFERGKSYSGRANVVGGGFVYMAKHPTEKGKLAITAVNHGSTGGLSNENKTLSPERWIRAI</sequence>
<dbReference type="SUPFAM" id="SSF56399">
    <property type="entry name" value="ADP-ribosylation"/>
    <property type="match status" value="1"/>
</dbReference>
<dbReference type="Gene3D" id="2.180.10.10">
    <property type="entry name" value="RHS repeat-associated core"/>
    <property type="match status" value="1"/>
</dbReference>
<dbReference type="AlphaFoldDB" id="A0AAJ5WHU4"/>